<dbReference type="GO" id="GO:0003676">
    <property type="term" value="F:nucleic acid binding"/>
    <property type="evidence" value="ECO:0007669"/>
    <property type="project" value="InterPro"/>
</dbReference>
<sequence>MPKCPAKPCRYPGCPQLTHERYYSVHAKVEAARYRKYQRDPKINRRYDKVWKQVRKRYFAAHPLCEDCQKAGRVTPAAEVHHIQPLSKGGTHDESNLRALCTPCHARQSALDGDRWRQAPRVYTY</sequence>
<keyword evidence="1" id="KW-0540">Nuclease</keyword>
<comment type="similarity">
    <text evidence="3">Belongs to the HNH nuclease family.</text>
</comment>
<evidence type="ECO:0000256" key="4">
    <source>
        <dbReference type="ARBA" id="ARBA00040194"/>
    </source>
</evidence>
<dbReference type="AlphaFoldDB" id="A0A1H1LUV0"/>
<protein>
    <recommendedName>
        <fullName evidence="4">Putative HNH nuclease YajD</fullName>
    </recommendedName>
</protein>
<dbReference type="Gene3D" id="1.10.30.50">
    <property type="match status" value="1"/>
</dbReference>
<dbReference type="EMBL" id="LT629765">
    <property type="protein sequence ID" value="SDR77795.1"/>
    <property type="molecule type" value="Genomic_DNA"/>
</dbReference>
<feature type="domain" description="HNH nuclease" evidence="5">
    <location>
        <begin position="49"/>
        <end position="106"/>
    </location>
</feature>
<dbReference type="InterPro" id="IPR003615">
    <property type="entry name" value="HNH_nuc"/>
</dbReference>
<proteinExistence type="inferred from homology"/>
<dbReference type="PANTHER" id="PTHR41286">
    <property type="entry name" value="HNH NUCLEASE YAJD-RELATED"/>
    <property type="match status" value="1"/>
</dbReference>
<evidence type="ECO:0000256" key="1">
    <source>
        <dbReference type="ARBA" id="ARBA00022722"/>
    </source>
</evidence>
<dbReference type="RefSeq" id="WP_019193310.1">
    <property type="nucleotide sequence ID" value="NZ_LT629765.1"/>
</dbReference>
<organism evidence="6 7">
    <name type="scientific">Corynebacterium timonense</name>
    <dbReference type="NCBI Taxonomy" id="441500"/>
    <lineage>
        <taxon>Bacteria</taxon>
        <taxon>Bacillati</taxon>
        <taxon>Actinomycetota</taxon>
        <taxon>Actinomycetes</taxon>
        <taxon>Mycobacteriales</taxon>
        <taxon>Corynebacteriaceae</taxon>
        <taxon>Corynebacterium</taxon>
    </lineage>
</organism>
<dbReference type="OrthoDB" id="3234360at2"/>
<dbReference type="SMART" id="SM00507">
    <property type="entry name" value="HNHc"/>
    <property type="match status" value="1"/>
</dbReference>
<dbReference type="Pfam" id="PF01844">
    <property type="entry name" value="HNH"/>
    <property type="match status" value="1"/>
</dbReference>
<dbReference type="GO" id="GO:0016787">
    <property type="term" value="F:hydrolase activity"/>
    <property type="evidence" value="ECO:0007669"/>
    <property type="project" value="UniProtKB-KW"/>
</dbReference>
<evidence type="ECO:0000313" key="7">
    <source>
        <dbReference type="Proteomes" id="UP000182237"/>
    </source>
</evidence>
<keyword evidence="2" id="KW-0378">Hydrolase</keyword>
<dbReference type="CDD" id="cd00085">
    <property type="entry name" value="HNHc"/>
    <property type="match status" value="1"/>
</dbReference>
<dbReference type="GO" id="GO:0004519">
    <property type="term" value="F:endonuclease activity"/>
    <property type="evidence" value="ECO:0007669"/>
    <property type="project" value="InterPro"/>
</dbReference>
<dbReference type="GO" id="GO:0008270">
    <property type="term" value="F:zinc ion binding"/>
    <property type="evidence" value="ECO:0007669"/>
    <property type="project" value="InterPro"/>
</dbReference>
<accession>A0A1H1LUV0</accession>
<evidence type="ECO:0000313" key="6">
    <source>
        <dbReference type="EMBL" id="SDR77795.1"/>
    </source>
</evidence>
<dbReference type="InterPro" id="IPR002711">
    <property type="entry name" value="HNH"/>
</dbReference>
<evidence type="ECO:0000256" key="2">
    <source>
        <dbReference type="ARBA" id="ARBA00022801"/>
    </source>
</evidence>
<reference evidence="6 7" key="1">
    <citation type="submission" date="2016-10" db="EMBL/GenBank/DDBJ databases">
        <authorList>
            <person name="de Groot N.N."/>
        </authorList>
    </citation>
    <scope>NUCLEOTIDE SEQUENCE [LARGE SCALE GENOMIC DNA]</scope>
    <source>
        <strain evidence="6 7">DSM 45434</strain>
    </source>
</reference>
<evidence type="ECO:0000259" key="5">
    <source>
        <dbReference type="SMART" id="SM00507"/>
    </source>
</evidence>
<evidence type="ECO:0000256" key="3">
    <source>
        <dbReference type="ARBA" id="ARBA00038412"/>
    </source>
</evidence>
<dbReference type="Proteomes" id="UP000182237">
    <property type="component" value="Chromosome I"/>
</dbReference>
<dbReference type="GO" id="GO:0005829">
    <property type="term" value="C:cytosol"/>
    <property type="evidence" value="ECO:0007669"/>
    <property type="project" value="TreeGrafter"/>
</dbReference>
<name>A0A1H1LUV0_9CORY</name>
<gene>
    <name evidence="6" type="ORF">SAMN04488539_0328</name>
</gene>
<dbReference type="PANTHER" id="PTHR41286:SF1">
    <property type="entry name" value="HNH NUCLEASE YAJD-RELATED"/>
    <property type="match status" value="1"/>
</dbReference>
<keyword evidence="7" id="KW-1185">Reference proteome</keyword>